<feature type="domain" description="Helicase C-terminal" evidence="6">
    <location>
        <begin position="262"/>
        <end position="421"/>
    </location>
</feature>
<dbReference type="SUPFAM" id="SSF52540">
    <property type="entry name" value="P-loop containing nucleoside triphosphate hydrolases"/>
    <property type="match status" value="1"/>
</dbReference>
<evidence type="ECO:0000256" key="4">
    <source>
        <dbReference type="ARBA" id="ARBA00022840"/>
    </source>
</evidence>
<sequence>MQKSSLPVLEDRSIHETNARFIAEMLESLGERSIPDLQIKADLFTKHASSLSLQNLGQARVAEILSQPLNRIPRLAEAELERHREKLHFSKLLQDPRFSEYHHLYPARKLKRQWTAYLGPTNSGKTHGAIQALAGARRGIYLSPLRLMALENQERIEQMGVPCSLVTGEEEIIRDGATHFCCTVEEFVRFRHEFWDVVIVDEVQLLADPKRGWAWVDALVSAQTPQLMMTGPLLVEPSLRTLSGICGDTIEVIQKQRLSPVSVSKHPISLKGIEPGSLVVAFSRRAVLELKGMLESYGRTVSVVYGALSPEVRKEQARRFRDGDTEIMVATDAIGMGLNLPARTLCFYAGEKFDGAETRPLTVQEAKQIGGRAGRFGMAEAGIITAFDYQTLRTIRNLFVDIDSPLDLKQFQVRPSFEHLQIIHEEFSEKSLLGCWQIFNRNINYGKDFIAVLPEELAEWLSMIDDSRYPLWLRWVFACTPVRGGFEGWACNEAITWLDDIFCGYQVLLPKIALKSDLEGMEESLQVVETYVHLAKKLREFMPDAVKAIGIRNELNHSITRILSRTRQKKIKV</sequence>
<dbReference type="Proteomes" id="UP000637061">
    <property type="component" value="Unassembled WGS sequence"/>
</dbReference>
<dbReference type="Pfam" id="PF00271">
    <property type="entry name" value="Helicase_C"/>
    <property type="match status" value="1"/>
</dbReference>
<dbReference type="InterPro" id="IPR055206">
    <property type="entry name" value="DEXQc_SUV3"/>
</dbReference>
<evidence type="ECO:0000256" key="3">
    <source>
        <dbReference type="ARBA" id="ARBA00022806"/>
    </source>
</evidence>
<dbReference type="AlphaFoldDB" id="A0A8I1EFH8"/>
<dbReference type="SMART" id="SM00490">
    <property type="entry name" value="HELICc"/>
    <property type="match status" value="1"/>
</dbReference>
<dbReference type="SMART" id="SM00487">
    <property type="entry name" value="DEXDc"/>
    <property type="match status" value="1"/>
</dbReference>
<dbReference type="GO" id="GO:0004386">
    <property type="term" value="F:helicase activity"/>
    <property type="evidence" value="ECO:0007669"/>
    <property type="project" value="UniProtKB-KW"/>
</dbReference>
<evidence type="ECO:0000256" key="1">
    <source>
        <dbReference type="ARBA" id="ARBA00022741"/>
    </source>
</evidence>
<keyword evidence="2" id="KW-0378">Hydrolase</keyword>
<gene>
    <name evidence="7" type="ORF">JEU22_14475</name>
</gene>
<dbReference type="InterPro" id="IPR050699">
    <property type="entry name" value="RNA-DNA_Helicase"/>
</dbReference>
<evidence type="ECO:0000256" key="2">
    <source>
        <dbReference type="ARBA" id="ARBA00022801"/>
    </source>
</evidence>
<protein>
    <submittedName>
        <fullName evidence="7">DEAD/DEAH box helicase</fullName>
    </submittedName>
</protein>
<evidence type="ECO:0000259" key="6">
    <source>
        <dbReference type="PROSITE" id="PS51194"/>
    </source>
</evidence>
<dbReference type="InterPro" id="IPR027417">
    <property type="entry name" value="P-loop_NTPase"/>
</dbReference>
<dbReference type="InterPro" id="IPR001650">
    <property type="entry name" value="Helicase_C-like"/>
</dbReference>
<dbReference type="GO" id="GO:0016787">
    <property type="term" value="F:hydrolase activity"/>
    <property type="evidence" value="ECO:0007669"/>
    <property type="project" value="UniProtKB-KW"/>
</dbReference>
<evidence type="ECO:0000313" key="7">
    <source>
        <dbReference type="EMBL" id="MBI6885117.1"/>
    </source>
</evidence>
<organism evidence="7 8">
    <name type="scientific">Pseudomonas putida</name>
    <name type="common">Arthrobacter siderocapsulatus</name>
    <dbReference type="NCBI Taxonomy" id="303"/>
    <lineage>
        <taxon>Bacteria</taxon>
        <taxon>Pseudomonadati</taxon>
        <taxon>Pseudomonadota</taxon>
        <taxon>Gammaproteobacteria</taxon>
        <taxon>Pseudomonadales</taxon>
        <taxon>Pseudomonadaceae</taxon>
        <taxon>Pseudomonas</taxon>
    </lineage>
</organism>
<dbReference type="RefSeq" id="WP_198747520.1">
    <property type="nucleotide sequence ID" value="NZ_JAEHTE010000015.1"/>
</dbReference>
<dbReference type="Gene3D" id="1.20.272.40">
    <property type="match status" value="1"/>
</dbReference>
<accession>A0A8I1EFH8</accession>
<feature type="domain" description="Helicase ATP-binding" evidence="5">
    <location>
        <begin position="106"/>
        <end position="236"/>
    </location>
</feature>
<reference evidence="7" key="1">
    <citation type="submission" date="2020-12" db="EMBL/GenBank/DDBJ databases">
        <title>Enhanced detection system for hospital associated transmission using whole genome sequencing surveillance.</title>
        <authorList>
            <person name="Harrison L.H."/>
            <person name="Van Tyne D."/>
            <person name="Marsh J.W."/>
            <person name="Griffith M.P."/>
            <person name="Snyder D.J."/>
            <person name="Cooper V.S."/>
            <person name="Mustapha M."/>
        </authorList>
    </citation>
    <scope>NUCLEOTIDE SEQUENCE</scope>
    <source>
        <strain evidence="7">PSB00042</strain>
    </source>
</reference>
<dbReference type="PROSITE" id="PS51194">
    <property type="entry name" value="HELICASE_CTER"/>
    <property type="match status" value="1"/>
</dbReference>
<keyword evidence="1" id="KW-0547">Nucleotide-binding</keyword>
<dbReference type="InterPro" id="IPR014001">
    <property type="entry name" value="Helicase_ATP-bd"/>
</dbReference>
<dbReference type="PANTHER" id="PTHR12131:SF1">
    <property type="entry name" value="ATP-DEPENDENT RNA HELICASE SUPV3L1, MITOCHONDRIAL-RELATED"/>
    <property type="match status" value="1"/>
</dbReference>
<dbReference type="PANTHER" id="PTHR12131">
    <property type="entry name" value="ATP-DEPENDENT RNA AND DNA HELICASE"/>
    <property type="match status" value="1"/>
</dbReference>
<keyword evidence="4" id="KW-0067">ATP-binding</keyword>
<keyword evidence="3 7" id="KW-0347">Helicase</keyword>
<dbReference type="Gene3D" id="3.40.50.300">
    <property type="entry name" value="P-loop containing nucleotide triphosphate hydrolases"/>
    <property type="match status" value="2"/>
</dbReference>
<dbReference type="Pfam" id="PF22527">
    <property type="entry name" value="DEXQc_Suv3"/>
    <property type="match status" value="1"/>
</dbReference>
<name>A0A8I1EFH8_PSEPU</name>
<evidence type="ECO:0000313" key="8">
    <source>
        <dbReference type="Proteomes" id="UP000637061"/>
    </source>
</evidence>
<evidence type="ECO:0000259" key="5">
    <source>
        <dbReference type="PROSITE" id="PS51192"/>
    </source>
</evidence>
<dbReference type="EMBL" id="JAEHTE010000015">
    <property type="protein sequence ID" value="MBI6885117.1"/>
    <property type="molecule type" value="Genomic_DNA"/>
</dbReference>
<dbReference type="GO" id="GO:0005524">
    <property type="term" value="F:ATP binding"/>
    <property type="evidence" value="ECO:0007669"/>
    <property type="project" value="UniProtKB-KW"/>
</dbReference>
<proteinExistence type="predicted"/>
<dbReference type="CDD" id="cd18805">
    <property type="entry name" value="SF2_C_suv3"/>
    <property type="match status" value="1"/>
</dbReference>
<comment type="caution">
    <text evidence="7">The sequence shown here is derived from an EMBL/GenBank/DDBJ whole genome shotgun (WGS) entry which is preliminary data.</text>
</comment>
<dbReference type="PROSITE" id="PS51192">
    <property type="entry name" value="HELICASE_ATP_BIND_1"/>
    <property type="match status" value="1"/>
</dbReference>